<feature type="chain" id="PRO_5003515280" description="Copper-binding protein MbnP-like domain-containing protein" evidence="1">
    <location>
        <begin position="20"/>
        <end position="260"/>
    </location>
</feature>
<sequence>MKSLKNLGFIALLSSVALFTSCDDDSKDDTQDPSDNVTYGDFTFEIEHTFDGNAFAYNTEYTNGSGEKLEFNNLRYYISNIKLEKVDGTVWSEEESYHLIDHAVPSSSMFLIEDVPTGEYHKISYMIGVDSARNVAGAQEGALSTSNNMFWSWNTGYIFIKAEGNSLASSDSTFSYHVGGFGGPDAAQVTNSHHMHNHMLNISPNASPQMHIITDVKKLFDGDHHTISIANLSRVRMPGDDAKMVSHNLAEAFILDHIHD</sequence>
<evidence type="ECO:0000313" key="4">
    <source>
        <dbReference type="Proteomes" id="UP000005631"/>
    </source>
</evidence>
<dbReference type="RefSeq" id="WP_014200885.1">
    <property type="nucleotide sequence ID" value="NC_016599.1"/>
</dbReference>
<evidence type="ECO:0000313" key="3">
    <source>
        <dbReference type="EMBL" id="AEV31524.1"/>
    </source>
</evidence>
<protein>
    <recommendedName>
        <fullName evidence="2">Copper-binding protein MbnP-like domain-containing protein</fullName>
    </recommendedName>
</protein>
<proteinExistence type="predicted"/>
<name>G8QZT0_OWEHD</name>
<keyword evidence="4" id="KW-1185">Reference proteome</keyword>
<dbReference type="eggNOG" id="ENOG502ZB53">
    <property type="taxonomic scope" value="Bacteria"/>
</dbReference>
<dbReference type="KEGG" id="oho:Oweho_0508"/>
<accession>G8QZT0</accession>
<evidence type="ECO:0000256" key="1">
    <source>
        <dbReference type="SAM" id="SignalP"/>
    </source>
</evidence>
<organism evidence="3 4">
    <name type="scientific">Owenweeksia hongkongensis (strain DSM 17368 / CIP 108786 / JCM 12287 / NRRL B-23963 / UST20020801)</name>
    <dbReference type="NCBI Taxonomy" id="926562"/>
    <lineage>
        <taxon>Bacteria</taxon>
        <taxon>Pseudomonadati</taxon>
        <taxon>Bacteroidota</taxon>
        <taxon>Flavobacteriia</taxon>
        <taxon>Flavobacteriales</taxon>
        <taxon>Owenweeksiaceae</taxon>
        <taxon>Owenweeksia</taxon>
    </lineage>
</organism>
<dbReference type="InterPro" id="IPR046863">
    <property type="entry name" value="MbnP-like_dom"/>
</dbReference>
<dbReference type="PROSITE" id="PS51257">
    <property type="entry name" value="PROKAR_LIPOPROTEIN"/>
    <property type="match status" value="1"/>
</dbReference>
<dbReference type="Pfam" id="PF20243">
    <property type="entry name" value="MbnP"/>
    <property type="match status" value="1"/>
</dbReference>
<dbReference type="HOGENOM" id="CLU_069557_1_0_10"/>
<dbReference type="STRING" id="926562.Oweho_0508"/>
<feature type="signal peptide" evidence="1">
    <location>
        <begin position="1"/>
        <end position="19"/>
    </location>
</feature>
<dbReference type="Proteomes" id="UP000005631">
    <property type="component" value="Chromosome"/>
</dbReference>
<gene>
    <name evidence="3" type="ordered locus">Oweho_0508</name>
</gene>
<reference evidence="3 4" key="1">
    <citation type="journal article" date="2012" name="Stand. Genomic Sci.">
        <title>Genome sequence of the orange-pigmented seawater bacterium Owenweeksia hongkongensis type strain (UST20020801(T)).</title>
        <authorList>
            <person name="Riedel T."/>
            <person name="Held B."/>
            <person name="Nolan M."/>
            <person name="Lucas S."/>
            <person name="Lapidus A."/>
            <person name="Tice H."/>
            <person name="Del Rio T.G."/>
            <person name="Cheng J.F."/>
            <person name="Han C."/>
            <person name="Tapia R."/>
            <person name="Goodwin L.A."/>
            <person name="Pitluck S."/>
            <person name="Liolios K."/>
            <person name="Mavromatis K."/>
            <person name="Pagani I."/>
            <person name="Ivanova N."/>
            <person name="Mikhailova N."/>
            <person name="Pati A."/>
            <person name="Chen A."/>
            <person name="Palaniappan K."/>
            <person name="Rohde M."/>
            <person name="Tindall B.J."/>
            <person name="Detter J.C."/>
            <person name="Goker M."/>
            <person name="Woyke T."/>
            <person name="Bristow J."/>
            <person name="Eisen J.A."/>
            <person name="Markowitz V."/>
            <person name="Hugenholtz P."/>
            <person name="Klenk H.P."/>
            <person name="Kyrpides N.C."/>
        </authorList>
    </citation>
    <scope>NUCLEOTIDE SEQUENCE</scope>
    <source>
        <strain evidence="4">DSM 17368 / JCM 12287 / NRRL B-23963</strain>
    </source>
</reference>
<keyword evidence="1" id="KW-0732">Signal</keyword>
<dbReference type="AlphaFoldDB" id="G8QZT0"/>
<dbReference type="OrthoDB" id="1422031at2"/>
<evidence type="ECO:0000259" key="2">
    <source>
        <dbReference type="Pfam" id="PF20243"/>
    </source>
</evidence>
<feature type="domain" description="Copper-binding protein MbnP-like" evidence="2">
    <location>
        <begin position="40"/>
        <end position="232"/>
    </location>
</feature>
<dbReference type="EMBL" id="CP003156">
    <property type="protein sequence ID" value="AEV31524.1"/>
    <property type="molecule type" value="Genomic_DNA"/>
</dbReference>